<evidence type="ECO:0000256" key="3">
    <source>
        <dbReference type="ARBA" id="ARBA00022692"/>
    </source>
</evidence>
<feature type="transmembrane region" description="Helical" evidence="7">
    <location>
        <begin position="210"/>
        <end position="230"/>
    </location>
</feature>
<gene>
    <name evidence="8" type="ORF">VHUM_03612</name>
</gene>
<evidence type="ECO:0008006" key="10">
    <source>
        <dbReference type="Google" id="ProtNLM"/>
    </source>
</evidence>
<keyword evidence="2" id="KW-0813">Transport</keyword>
<feature type="transmembrane region" description="Helical" evidence="7">
    <location>
        <begin position="47"/>
        <end position="72"/>
    </location>
</feature>
<keyword evidence="5 7" id="KW-0472">Membrane</keyword>
<feature type="transmembrane region" description="Helical" evidence="7">
    <location>
        <begin position="175"/>
        <end position="195"/>
    </location>
</feature>
<feature type="transmembrane region" description="Helical" evidence="7">
    <location>
        <begin position="278"/>
        <end position="302"/>
    </location>
</feature>
<evidence type="ECO:0000256" key="6">
    <source>
        <dbReference type="ARBA" id="ARBA00037968"/>
    </source>
</evidence>
<feature type="transmembrane region" description="Helical" evidence="7">
    <location>
        <begin position="84"/>
        <end position="104"/>
    </location>
</feature>
<dbReference type="Gene3D" id="1.20.1250.20">
    <property type="entry name" value="MFS general substrate transporter like domains"/>
    <property type="match status" value="2"/>
</dbReference>
<comment type="caution">
    <text evidence="8">The sequence shown here is derived from an EMBL/GenBank/DDBJ whole genome shotgun (WGS) entry which is preliminary data.</text>
</comment>
<evidence type="ECO:0000256" key="1">
    <source>
        <dbReference type="ARBA" id="ARBA00004141"/>
    </source>
</evidence>
<dbReference type="OrthoDB" id="6730379at2759"/>
<accession>A0A7D8UZT1</accession>
<evidence type="ECO:0000256" key="2">
    <source>
        <dbReference type="ARBA" id="ARBA00022448"/>
    </source>
</evidence>
<dbReference type="FunFam" id="1.20.1250.20:FF:000064">
    <property type="entry name" value="MFS allantoate transporter"/>
    <property type="match status" value="1"/>
</dbReference>
<reference evidence="8 9" key="1">
    <citation type="journal article" date="2019" name="PLoS Genet.">
        <title>Convergent evolution of linked mating-type loci in basidiomycete fungi.</title>
        <authorList>
            <person name="Sun S."/>
            <person name="Coelho M.A."/>
            <person name="Heitman J."/>
            <person name="Nowrousian M."/>
        </authorList>
    </citation>
    <scope>NUCLEOTIDE SEQUENCE [LARGE SCALE GENOMIC DNA]</scope>
    <source>
        <strain evidence="8 9">CBS 4282</strain>
    </source>
</reference>
<dbReference type="InterPro" id="IPR036259">
    <property type="entry name" value="MFS_trans_sf"/>
</dbReference>
<organism evidence="8 9">
    <name type="scientific">Vanrija humicola</name>
    <name type="common">Yeast</name>
    <name type="synonym">Cryptococcus humicola</name>
    <dbReference type="NCBI Taxonomy" id="5417"/>
    <lineage>
        <taxon>Eukaryota</taxon>
        <taxon>Fungi</taxon>
        <taxon>Dikarya</taxon>
        <taxon>Basidiomycota</taxon>
        <taxon>Agaricomycotina</taxon>
        <taxon>Tremellomycetes</taxon>
        <taxon>Trichosporonales</taxon>
        <taxon>Trichosporonaceae</taxon>
        <taxon>Vanrija</taxon>
    </lineage>
</organism>
<feature type="transmembrane region" description="Helical" evidence="7">
    <location>
        <begin position="314"/>
        <end position="333"/>
    </location>
</feature>
<comment type="similarity">
    <text evidence="6">Belongs to the major facilitator superfamily. Allantoate permease family.</text>
</comment>
<dbReference type="EMBL" id="QKWK01000010">
    <property type="protein sequence ID" value="TXT06139.1"/>
    <property type="molecule type" value="Genomic_DNA"/>
</dbReference>
<dbReference type="Proteomes" id="UP000473826">
    <property type="component" value="Unassembled WGS sequence"/>
</dbReference>
<dbReference type="SUPFAM" id="SSF103473">
    <property type="entry name" value="MFS general substrate transporter"/>
    <property type="match status" value="1"/>
</dbReference>
<feature type="transmembrane region" description="Helical" evidence="7">
    <location>
        <begin position="371"/>
        <end position="390"/>
    </location>
</feature>
<feature type="transmembrane region" description="Helical" evidence="7">
    <location>
        <begin position="340"/>
        <end position="359"/>
    </location>
</feature>
<evidence type="ECO:0000313" key="9">
    <source>
        <dbReference type="Proteomes" id="UP000473826"/>
    </source>
</evidence>
<dbReference type="GO" id="GO:0022857">
    <property type="term" value="F:transmembrane transporter activity"/>
    <property type="evidence" value="ECO:0007669"/>
    <property type="project" value="InterPro"/>
</dbReference>
<evidence type="ECO:0000256" key="4">
    <source>
        <dbReference type="ARBA" id="ARBA00022989"/>
    </source>
</evidence>
<comment type="subcellular location">
    <subcellularLocation>
        <location evidence="1">Membrane</location>
        <topology evidence="1">Multi-pass membrane protein</topology>
    </subcellularLocation>
</comment>
<sequence length="504" mass="57051">MTTLQDTKPAPIYDAEKSSLADTTAVAVDDISPEDDARLRRKIDWHLLPLFCVIYCLQYVDKVAMSYAVIMGFREANHLSLSEYSWLGSIFYIGYVVGEYPMCFLMQKLPLSKLSAVNIVLWGGVLCLMAAVPGFQGLMVVRFFLGFFESAITPGLALFTGQWYRLREQGTRTGLWYSMLGFGYILGGASSYGLAKANLRGELSIPGWKVVYVMFGLTTSVVGILMWFLIPDSIDTAWFLTPEDRELAKRRTRENQQPTNSNWSWPQFREAMADPLTWLYCIVCLLCSIPNGITTNFFTIIIKDFGFDSLQTLLLGMVGSWVVVNYTFWLWFGDRVGNRCLSAVPPCCVSIVGFCIMYATPEHKRMVRLAGYYICVPWFVTVPIVLSLITSNVAGKTKKTTVNALFFISYCIGNLVGPQAYQTRDAPRFMPMYITCILSVGLSIVTMVAIYVVYRLENNRRDRADTDGGPTRQFNPEDDLTDRWVLPLDAADNRRLNPTFRYTY</sequence>
<feature type="transmembrane region" description="Helical" evidence="7">
    <location>
        <begin position="432"/>
        <end position="454"/>
    </location>
</feature>
<keyword evidence="9" id="KW-1185">Reference proteome</keyword>
<proteinExistence type="inferred from homology"/>
<dbReference type="InterPro" id="IPR011701">
    <property type="entry name" value="MFS"/>
</dbReference>
<name>A0A7D8UZT1_VANHU</name>
<feature type="transmembrane region" description="Helical" evidence="7">
    <location>
        <begin position="402"/>
        <end position="420"/>
    </location>
</feature>
<protein>
    <recommendedName>
        <fullName evidence="10">Major facilitator superfamily (MFS) profile domain-containing protein</fullName>
    </recommendedName>
</protein>
<feature type="transmembrane region" description="Helical" evidence="7">
    <location>
        <begin position="141"/>
        <end position="163"/>
    </location>
</feature>
<dbReference type="PANTHER" id="PTHR43791:SF1">
    <property type="entry name" value="ALLANTOATE PERMEASE"/>
    <property type="match status" value="1"/>
</dbReference>
<dbReference type="Pfam" id="PF07690">
    <property type="entry name" value="MFS_1"/>
    <property type="match status" value="1"/>
</dbReference>
<evidence type="ECO:0000256" key="7">
    <source>
        <dbReference type="SAM" id="Phobius"/>
    </source>
</evidence>
<dbReference type="GO" id="GO:0016020">
    <property type="term" value="C:membrane"/>
    <property type="evidence" value="ECO:0007669"/>
    <property type="project" value="UniProtKB-SubCell"/>
</dbReference>
<evidence type="ECO:0000256" key="5">
    <source>
        <dbReference type="ARBA" id="ARBA00023136"/>
    </source>
</evidence>
<dbReference type="AlphaFoldDB" id="A0A7D8UZT1"/>
<keyword evidence="3 7" id="KW-0812">Transmembrane</keyword>
<keyword evidence="4 7" id="KW-1133">Transmembrane helix</keyword>
<feature type="transmembrane region" description="Helical" evidence="7">
    <location>
        <begin position="116"/>
        <end position="135"/>
    </location>
</feature>
<evidence type="ECO:0000313" key="8">
    <source>
        <dbReference type="EMBL" id="TXT06139.1"/>
    </source>
</evidence>
<dbReference type="PANTHER" id="PTHR43791">
    <property type="entry name" value="PERMEASE-RELATED"/>
    <property type="match status" value="1"/>
</dbReference>